<feature type="transmembrane region" description="Helical" evidence="5">
    <location>
        <begin position="136"/>
        <end position="160"/>
    </location>
</feature>
<evidence type="ECO:0000256" key="3">
    <source>
        <dbReference type="ARBA" id="ARBA00022989"/>
    </source>
</evidence>
<dbReference type="OrthoDB" id="9770329at2"/>
<dbReference type="InterPro" id="IPR006694">
    <property type="entry name" value="Fatty_acid_hydroxylase"/>
</dbReference>
<reference evidence="7 8" key="1">
    <citation type="submission" date="2017-08" db="EMBL/GenBank/DDBJ databases">
        <title>Complete genome of Colwellia sp. NB097-1, a psychrophile bacterium ioslated from Bering Sea.</title>
        <authorList>
            <person name="Chen X."/>
        </authorList>
    </citation>
    <scope>NUCLEOTIDE SEQUENCE [LARGE SCALE GENOMIC DNA]</scope>
    <source>
        <strain evidence="7 8">NB097-1</strain>
    </source>
</reference>
<dbReference type="InterPro" id="IPR050307">
    <property type="entry name" value="Sterol_Desaturase_Related"/>
</dbReference>
<sequence>MTDASLRLSIFFIILLTMLVLESCFPARKSKLTKRVRWLGNFSLLIISSVVARLLVPIGVTGIALYASSQGLGLFNNINLPNWLIITLSVLLLDLMIYWQHRIFHLVPMLWRFHKVHHADSHIDASTGLRFHPIEILLSILLKGLAVLLLGIPAIAVIIFEVALNGFALFNHANIRLPRWLEYPLRAILITQVLHRIHHSQVVEETNSNYGFSVSWWDRLFGSYKSQAKKPDEDLDIGLKSYKADNKTATLLSLLKMPFDKN</sequence>
<dbReference type="AlphaFoldDB" id="A0A222G667"/>
<dbReference type="GO" id="GO:0008610">
    <property type="term" value="P:lipid biosynthetic process"/>
    <property type="evidence" value="ECO:0007669"/>
    <property type="project" value="InterPro"/>
</dbReference>
<feature type="transmembrane region" description="Helical" evidence="5">
    <location>
        <begin position="39"/>
        <end position="68"/>
    </location>
</feature>
<keyword evidence="4 5" id="KW-0472">Membrane</keyword>
<dbReference type="RefSeq" id="WP_081149879.1">
    <property type="nucleotide sequence ID" value="NZ_CP020465.1"/>
</dbReference>
<dbReference type="Pfam" id="PF04116">
    <property type="entry name" value="FA_hydroxylase"/>
    <property type="match status" value="1"/>
</dbReference>
<accession>A0A222G667</accession>
<proteinExistence type="predicted"/>
<dbReference type="KEGG" id="cber:B5D82_05710"/>
<protein>
    <submittedName>
        <fullName evidence="7">Sterol desaturase</fullName>
    </submittedName>
</protein>
<keyword evidence="2 5" id="KW-0812">Transmembrane</keyword>
<name>A0A222G667_9GAMM</name>
<keyword evidence="3 5" id="KW-1133">Transmembrane helix</keyword>
<feature type="domain" description="Fatty acid hydroxylase" evidence="6">
    <location>
        <begin position="88"/>
        <end position="223"/>
    </location>
</feature>
<dbReference type="PANTHER" id="PTHR11863">
    <property type="entry name" value="STEROL DESATURASE"/>
    <property type="match status" value="1"/>
</dbReference>
<dbReference type="GO" id="GO:0016491">
    <property type="term" value="F:oxidoreductase activity"/>
    <property type="evidence" value="ECO:0007669"/>
    <property type="project" value="InterPro"/>
</dbReference>
<gene>
    <name evidence="7" type="ORF">B5D82_05710</name>
</gene>
<dbReference type="GO" id="GO:0005506">
    <property type="term" value="F:iron ion binding"/>
    <property type="evidence" value="ECO:0007669"/>
    <property type="project" value="InterPro"/>
</dbReference>
<evidence type="ECO:0000313" key="7">
    <source>
        <dbReference type="EMBL" id="ASP47301.1"/>
    </source>
</evidence>
<dbReference type="Proteomes" id="UP000202259">
    <property type="component" value="Chromosome"/>
</dbReference>
<evidence type="ECO:0000256" key="1">
    <source>
        <dbReference type="ARBA" id="ARBA00004370"/>
    </source>
</evidence>
<dbReference type="GO" id="GO:0016020">
    <property type="term" value="C:membrane"/>
    <property type="evidence" value="ECO:0007669"/>
    <property type="project" value="UniProtKB-SubCell"/>
</dbReference>
<evidence type="ECO:0000259" key="6">
    <source>
        <dbReference type="Pfam" id="PF04116"/>
    </source>
</evidence>
<feature type="transmembrane region" description="Helical" evidence="5">
    <location>
        <begin position="80"/>
        <end position="99"/>
    </location>
</feature>
<keyword evidence="8" id="KW-1185">Reference proteome</keyword>
<feature type="transmembrane region" description="Helical" evidence="5">
    <location>
        <begin position="6"/>
        <end position="27"/>
    </location>
</feature>
<evidence type="ECO:0000256" key="2">
    <source>
        <dbReference type="ARBA" id="ARBA00022692"/>
    </source>
</evidence>
<evidence type="ECO:0000313" key="8">
    <source>
        <dbReference type="Proteomes" id="UP000202259"/>
    </source>
</evidence>
<dbReference type="EMBL" id="CP020465">
    <property type="protein sequence ID" value="ASP47301.1"/>
    <property type="molecule type" value="Genomic_DNA"/>
</dbReference>
<evidence type="ECO:0000256" key="5">
    <source>
        <dbReference type="SAM" id="Phobius"/>
    </source>
</evidence>
<comment type="subcellular location">
    <subcellularLocation>
        <location evidence="1">Membrane</location>
    </subcellularLocation>
</comment>
<organism evidence="7 8">
    <name type="scientific">Cognaticolwellia beringensis</name>
    <dbReference type="NCBI Taxonomy" id="1967665"/>
    <lineage>
        <taxon>Bacteria</taxon>
        <taxon>Pseudomonadati</taxon>
        <taxon>Pseudomonadota</taxon>
        <taxon>Gammaproteobacteria</taxon>
        <taxon>Alteromonadales</taxon>
        <taxon>Colwelliaceae</taxon>
        <taxon>Cognaticolwellia</taxon>
    </lineage>
</organism>
<evidence type="ECO:0000256" key="4">
    <source>
        <dbReference type="ARBA" id="ARBA00023136"/>
    </source>
</evidence>